<reference evidence="1" key="1">
    <citation type="journal article" date="2020" name="Stud. Mycol.">
        <title>101 Dothideomycetes genomes: a test case for predicting lifestyles and emergence of pathogens.</title>
        <authorList>
            <person name="Haridas S."/>
            <person name="Albert R."/>
            <person name="Binder M."/>
            <person name="Bloem J."/>
            <person name="Labutti K."/>
            <person name="Salamov A."/>
            <person name="Andreopoulos B."/>
            <person name="Baker S."/>
            <person name="Barry K."/>
            <person name="Bills G."/>
            <person name="Bluhm B."/>
            <person name="Cannon C."/>
            <person name="Castanera R."/>
            <person name="Culley D."/>
            <person name="Daum C."/>
            <person name="Ezra D."/>
            <person name="Gonzalez J."/>
            <person name="Henrissat B."/>
            <person name="Kuo A."/>
            <person name="Liang C."/>
            <person name="Lipzen A."/>
            <person name="Lutzoni F."/>
            <person name="Magnuson J."/>
            <person name="Mondo S."/>
            <person name="Nolan M."/>
            <person name="Ohm R."/>
            <person name="Pangilinan J."/>
            <person name="Park H.-J."/>
            <person name="Ramirez L."/>
            <person name="Alfaro M."/>
            <person name="Sun H."/>
            <person name="Tritt A."/>
            <person name="Yoshinaga Y."/>
            <person name="Zwiers L.-H."/>
            <person name="Turgeon B."/>
            <person name="Goodwin S."/>
            <person name="Spatafora J."/>
            <person name="Crous P."/>
            <person name="Grigoriev I."/>
        </authorList>
    </citation>
    <scope>NUCLEOTIDE SEQUENCE</scope>
    <source>
        <strain evidence="1">CBS 125425</strain>
    </source>
</reference>
<evidence type="ECO:0000313" key="2">
    <source>
        <dbReference type="Proteomes" id="UP000799444"/>
    </source>
</evidence>
<accession>A0A9P4QLQ3</accession>
<protein>
    <submittedName>
        <fullName evidence="1">Uncharacterized protein</fullName>
    </submittedName>
</protein>
<dbReference type="AlphaFoldDB" id="A0A9P4QLQ3"/>
<keyword evidence="2" id="KW-1185">Reference proteome</keyword>
<dbReference type="EMBL" id="ML996238">
    <property type="protein sequence ID" value="KAF2729662.1"/>
    <property type="molecule type" value="Genomic_DNA"/>
</dbReference>
<organism evidence="1 2">
    <name type="scientific">Polyplosphaeria fusca</name>
    <dbReference type="NCBI Taxonomy" id="682080"/>
    <lineage>
        <taxon>Eukaryota</taxon>
        <taxon>Fungi</taxon>
        <taxon>Dikarya</taxon>
        <taxon>Ascomycota</taxon>
        <taxon>Pezizomycotina</taxon>
        <taxon>Dothideomycetes</taxon>
        <taxon>Pleosporomycetidae</taxon>
        <taxon>Pleosporales</taxon>
        <taxon>Tetraplosphaeriaceae</taxon>
        <taxon>Polyplosphaeria</taxon>
    </lineage>
</organism>
<evidence type="ECO:0000313" key="1">
    <source>
        <dbReference type="EMBL" id="KAF2729662.1"/>
    </source>
</evidence>
<dbReference type="Proteomes" id="UP000799444">
    <property type="component" value="Unassembled WGS sequence"/>
</dbReference>
<sequence length="120" mass="13150">MRTPYSQLSPSRSALHSSLLIVSTIGLERLAGDDAPFDGVQKNAVATFKALFIRKDRSNGMASRPCDKALSSCVLGAIAGERRHDHDGGKAAKVAPDIDLIDPPLHSENWRRQWHQTTVF</sequence>
<comment type="caution">
    <text evidence="1">The sequence shown here is derived from an EMBL/GenBank/DDBJ whole genome shotgun (WGS) entry which is preliminary data.</text>
</comment>
<gene>
    <name evidence="1" type="ORF">EJ04DRAFT_515746</name>
</gene>
<name>A0A9P4QLQ3_9PLEO</name>
<proteinExistence type="predicted"/>